<keyword evidence="11" id="KW-1185">Reference proteome</keyword>
<keyword evidence="8" id="KW-0963">Cytoplasm</keyword>
<dbReference type="GO" id="GO:0004830">
    <property type="term" value="F:tryptophan-tRNA ligase activity"/>
    <property type="evidence" value="ECO:0007669"/>
    <property type="project" value="UniProtKB-UniRule"/>
</dbReference>
<dbReference type="InterPro" id="IPR014729">
    <property type="entry name" value="Rossmann-like_a/b/a_fold"/>
</dbReference>
<evidence type="ECO:0000256" key="4">
    <source>
        <dbReference type="ARBA" id="ARBA00022840"/>
    </source>
</evidence>
<dbReference type="EMBL" id="SDOZ01000002">
    <property type="protein sequence ID" value="RXZ62105.1"/>
    <property type="molecule type" value="Genomic_DNA"/>
</dbReference>
<dbReference type="InterPro" id="IPR002306">
    <property type="entry name" value="Trp-tRNA-ligase"/>
</dbReference>
<dbReference type="FunFam" id="1.10.240.10:FF:000002">
    <property type="entry name" value="Tryptophan--tRNA ligase"/>
    <property type="match status" value="1"/>
</dbReference>
<dbReference type="HAMAP" id="MF_00140_B">
    <property type="entry name" value="Trp_tRNA_synth_B"/>
    <property type="match status" value="1"/>
</dbReference>
<comment type="similarity">
    <text evidence="1 8 9">Belongs to the class-I aminoacyl-tRNA synthetase family.</text>
</comment>
<dbReference type="PANTHER" id="PTHR43766">
    <property type="entry name" value="TRYPTOPHAN--TRNA LIGASE, MITOCHONDRIAL"/>
    <property type="match status" value="1"/>
</dbReference>
<keyword evidence="3 8" id="KW-0547">Nucleotide-binding</keyword>
<dbReference type="Pfam" id="PF00579">
    <property type="entry name" value="tRNA-synt_1b"/>
    <property type="match status" value="1"/>
</dbReference>
<keyword evidence="5 8" id="KW-0648">Protein biosynthesis</keyword>
<feature type="binding site" evidence="8">
    <location>
        <begin position="15"/>
        <end position="17"/>
    </location>
    <ligand>
        <name>ATP</name>
        <dbReference type="ChEBI" id="CHEBI:30616"/>
    </ligand>
</feature>
<feature type="short sequence motif" description="'KMSKS' region" evidence="8">
    <location>
        <begin position="200"/>
        <end position="204"/>
    </location>
</feature>
<dbReference type="PROSITE" id="PS00178">
    <property type="entry name" value="AA_TRNA_LIGASE_I"/>
    <property type="match status" value="1"/>
</dbReference>
<proteinExistence type="inferred from homology"/>
<gene>
    <name evidence="8 10" type="primary">trpS</name>
    <name evidence="10" type="ORF">ESZ91_06850</name>
</gene>
<dbReference type="EC" id="6.1.1.2" evidence="8"/>
<dbReference type="InterPro" id="IPR001412">
    <property type="entry name" value="aa-tRNA-synth_I_CS"/>
</dbReference>
<dbReference type="PANTHER" id="PTHR43766:SF1">
    <property type="entry name" value="TRYPTOPHAN--TRNA LIGASE, MITOCHONDRIAL"/>
    <property type="match status" value="1"/>
</dbReference>
<accession>A0A4Q2KC09</accession>
<dbReference type="InterPro" id="IPR002305">
    <property type="entry name" value="aa-tRNA-synth_Ic"/>
</dbReference>
<dbReference type="PRINTS" id="PR01039">
    <property type="entry name" value="TRNASYNTHTRP"/>
</dbReference>
<comment type="function">
    <text evidence="8">Catalyzes the attachment of tryptophan to tRNA(Trp).</text>
</comment>
<dbReference type="GO" id="GO:0006436">
    <property type="term" value="P:tryptophanyl-tRNA aminoacylation"/>
    <property type="evidence" value="ECO:0007669"/>
    <property type="project" value="UniProtKB-UniRule"/>
</dbReference>
<feature type="binding site" evidence="8">
    <location>
        <position position="191"/>
    </location>
    <ligand>
        <name>ATP</name>
        <dbReference type="ChEBI" id="CHEBI:30616"/>
    </ligand>
</feature>
<sequence>MEGGNEQKILFSAVQPSGAVTIGNYIGAIKNWVALQDEYRCFYAVADLHAITVRQEPSALRRNTLELLALFIACGVDPEKCVLFVQSHVPAHCELTWTLNTIAYPGELSRMTQFKDKSARHAENVNMGLMDYPVLMAADILLYQSALVPVGADQKQHLELSRDLALRFNNRYGQTFTVPEPYILKENGAKIMSLAEPAKKMSKSDDNVNAFVTMTDDKDTVIRKFKRAVTDSGSEIRFAEEKPGVSNLLTIYSVFSGKSVKEAEAEFSGKGYGDFKLAVGETVADALAPIQKKRAELLADKAYLESVMKSGAGSAFKAARRTLSKVYRKIGFYAGE</sequence>
<protein>
    <recommendedName>
        <fullName evidence="8">Tryptophan--tRNA ligase</fullName>
        <ecNumber evidence="8">6.1.1.2</ecNumber>
    </recommendedName>
    <alternativeName>
        <fullName evidence="8">Tryptophanyl-tRNA synthetase</fullName>
        <shortName evidence="8">TrpRS</shortName>
    </alternativeName>
</protein>
<dbReference type="InterPro" id="IPR050203">
    <property type="entry name" value="Trp-tRNA_synthetase"/>
</dbReference>
<dbReference type="GO" id="GO:0005524">
    <property type="term" value="F:ATP binding"/>
    <property type="evidence" value="ECO:0007669"/>
    <property type="project" value="UniProtKB-UniRule"/>
</dbReference>
<dbReference type="SUPFAM" id="SSF52374">
    <property type="entry name" value="Nucleotidylyl transferase"/>
    <property type="match status" value="1"/>
</dbReference>
<evidence type="ECO:0000256" key="8">
    <source>
        <dbReference type="HAMAP-Rule" id="MF_00140"/>
    </source>
</evidence>
<dbReference type="Proteomes" id="UP000291269">
    <property type="component" value="Unassembled WGS sequence"/>
</dbReference>
<evidence type="ECO:0000256" key="6">
    <source>
        <dbReference type="ARBA" id="ARBA00023146"/>
    </source>
</evidence>
<dbReference type="NCBIfam" id="TIGR00233">
    <property type="entry name" value="trpS"/>
    <property type="match status" value="1"/>
</dbReference>
<reference evidence="10 11" key="1">
    <citation type="journal article" date="2019" name="Gut">
        <title>Antibiotics-induced monodominance of a novel gut bacterial order.</title>
        <authorList>
            <person name="Hildebrand F."/>
            <person name="Moitinho-Silva L."/>
            <person name="Blasche S."/>
            <person name="Jahn M.T."/>
            <person name="Gossmann T.I."/>
            <person name="Heuerta-Cepas J."/>
            <person name="Hercog R."/>
            <person name="Luetge M."/>
            <person name="Bahram M."/>
            <person name="Pryszlak A."/>
            <person name="Alves R.J."/>
            <person name="Waszak S.M."/>
            <person name="Zhu A."/>
            <person name="Ye L."/>
            <person name="Costea P.I."/>
            <person name="Aalvink S."/>
            <person name="Belzer C."/>
            <person name="Forslund S.K."/>
            <person name="Sunagawa S."/>
            <person name="Hentschel U."/>
            <person name="Merten C."/>
            <person name="Patil K.R."/>
            <person name="Benes V."/>
            <person name="Bork P."/>
        </authorList>
    </citation>
    <scope>NUCLEOTIDE SEQUENCE [LARGE SCALE GENOMIC DNA]</scope>
    <source>
        <strain evidence="10 11">HDS1380</strain>
    </source>
</reference>
<feature type="short sequence motif" description="'HIGH' region" evidence="8">
    <location>
        <begin position="16"/>
        <end position="24"/>
    </location>
</feature>
<comment type="subcellular location">
    <subcellularLocation>
        <location evidence="8">Cytoplasm</location>
    </subcellularLocation>
</comment>
<evidence type="ECO:0000256" key="2">
    <source>
        <dbReference type="ARBA" id="ARBA00022598"/>
    </source>
</evidence>
<comment type="catalytic activity">
    <reaction evidence="7 8">
        <text>tRNA(Trp) + L-tryptophan + ATP = L-tryptophyl-tRNA(Trp) + AMP + diphosphate + H(+)</text>
        <dbReference type="Rhea" id="RHEA:24080"/>
        <dbReference type="Rhea" id="RHEA-COMP:9671"/>
        <dbReference type="Rhea" id="RHEA-COMP:9705"/>
        <dbReference type="ChEBI" id="CHEBI:15378"/>
        <dbReference type="ChEBI" id="CHEBI:30616"/>
        <dbReference type="ChEBI" id="CHEBI:33019"/>
        <dbReference type="ChEBI" id="CHEBI:57912"/>
        <dbReference type="ChEBI" id="CHEBI:78442"/>
        <dbReference type="ChEBI" id="CHEBI:78535"/>
        <dbReference type="ChEBI" id="CHEBI:456215"/>
        <dbReference type="EC" id="6.1.1.2"/>
    </reaction>
</comment>
<dbReference type="RefSeq" id="WP_129225471.1">
    <property type="nucleotide sequence ID" value="NZ_SDOZ01000002.1"/>
</dbReference>
<comment type="subunit">
    <text evidence="8">Homodimer.</text>
</comment>
<dbReference type="CDD" id="cd00806">
    <property type="entry name" value="TrpRS_core"/>
    <property type="match status" value="1"/>
</dbReference>
<dbReference type="Gene3D" id="3.40.50.620">
    <property type="entry name" value="HUPs"/>
    <property type="match status" value="1"/>
</dbReference>
<feature type="binding site" evidence="8">
    <location>
        <begin position="23"/>
        <end position="24"/>
    </location>
    <ligand>
        <name>ATP</name>
        <dbReference type="ChEBI" id="CHEBI:30616"/>
    </ligand>
</feature>
<feature type="binding site" evidence="8">
    <location>
        <begin position="151"/>
        <end position="153"/>
    </location>
    <ligand>
        <name>ATP</name>
        <dbReference type="ChEBI" id="CHEBI:30616"/>
    </ligand>
</feature>
<feature type="binding site" evidence="8">
    <location>
        <begin position="200"/>
        <end position="204"/>
    </location>
    <ligand>
        <name>ATP</name>
        <dbReference type="ChEBI" id="CHEBI:30616"/>
    </ligand>
</feature>
<evidence type="ECO:0000256" key="9">
    <source>
        <dbReference type="RuleBase" id="RU363036"/>
    </source>
</evidence>
<dbReference type="InterPro" id="IPR024109">
    <property type="entry name" value="Trp-tRNA-ligase_bac-type"/>
</dbReference>
<dbReference type="AlphaFoldDB" id="A0A4Q2KC09"/>
<organism evidence="10 11">
    <name type="scientific">Candidatus Borkfalkia ceftriaxoniphila</name>
    <dbReference type="NCBI Taxonomy" id="2508949"/>
    <lineage>
        <taxon>Bacteria</taxon>
        <taxon>Bacillati</taxon>
        <taxon>Bacillota</taxon>
        <taxon>Clostridia</taxon>
        <taxon>Christensenellales</taxon>
        <taxon>Christensenellaceae</taxon>
        <taxon>Candidatus Borkfalkia</taxon>
    </lineage>
</organism>
<evidence type="ECO:0000313" key="11">
    <source>
        <dbReference type="Proteomes" id="UP000291269"/>
    </source>
</evidence>
<comment type="caution">
    <text evidence="10">The sequence shown here is derived from an EMBL/GenBank/DDBJ whole genome shotgun (WGS) entry which is preliminary data.</text>
</comment>
<dbReference type="GO" id="GO:0005829">
    <property type="term" value="C:cytosol"/>
    <property type="evidence" value="ECO:0007669"/>
    <property type="project" value="TreeGrafter"/>
</dbReference>
<evidence type="ECO:0000256" key="1">
    <source>
        <dbReference type="ARBA" id="ARBA00005594"/>
    </source>
</evidence>
<name>A0A4Q2KC09_9FIRM</name>
<evidence type="ECO:0000256" key="7">
    <source>
        <dbReference type="ARBA" id="ARBA00049929"/>
    </source>
</evidence>
<dbReference type="OrthoDB" id="9801042at2"/>
<feature type="binding site" evidence="8">
    <location>
        <position position="139"/>
    </location>
    <ligand>
        <name>L-tryptophan</name>
        <dbReference type="ChEBI" id="CHEBI:57912"/>
    </ligand>
</feature>
<keyword evidence="2 8" id="KW-0436">Ligase</keyword>
<keyword evidence="6 8" id="KW-0030">Aminoacyl-tRNA synthetase</keyword>
<keyword evidence="4 8" id="KW-0067">ATP-binding</keyword>
<evidence type="ECO:0000256" key="5">
    <source>
        <dbReference type="ARBA" id="ARBA00022917"/>
    </source>
</evidence>
<evidence type="ECO:0000313" key="10">
    <source>
        <dbReference type="EMBL" id="RXZ62105.1"/>
    </source>
</evidence>
<dbReference type="Gene3D" id="1.10.240.10">
    <property type="entry name" value="Tyrosyl-Transfer RNA Synthetase"/>
    <property type="match status" value="1"/>
</dbReference>
<evidence type="ECO:0000256" key="3">
    <source>
        <dbReference type="ARBA" id="ARBA00022741"/>
    </source>
</evidence>